<dbReference type="Gramene" id="GBG88589">
    <property type="protein sequence ID" value="GBG88589"/>
    <property type="gene ID" value="CBR_g48119"/>
</dbReference>
<dbReference type="GO" id="GO:0070286">
    <property type="term" value="P:axonemal dynein complex assembly"/>
    <property type="evidence" value="ECO:0007669"/>
    <property type="project" value="InterPro"/>
</dbReference>
<evidence type="ECO:0000256" key="3">
    <source>
        <dbReference type="ARBA" id="ARBA00023069"/>
    </source>
</evidence>
<sequence>MNVRAEAEEQYQTAVRAHLQMVSALIDVQFQRIKTIEREFRMHLRMLEEEFDTERAEIIASHMRLKKEMLAIMAAMEAEFRQAEAEQKQEFESQREEIKNRNSEEYNVLKISLESTVEELERHFEQAHQAYLASTDARTQAFKQLTERDAACARIIEKRMRKLIRLHEALAHWRVKIMSNSREWEQRNKELKAEKDKMNRHYKDLKTRMNRFRHGEYEKLKILCVASGRTIKALKEKKRVVSKMLRLAEVNGKMETEQEKIVPFFPNYVSSVPTIRLPELEMVENEFKGEAVDKEDSVPSQPKTETTENEQGERSALG</sequence>
<reference evidence="7 8" key="1">
    <citation type="journal article" date="2018" name="Cell">
        <title>The Chara Genome: Secondary Complexity and Implications for Plant Terrestrialization.</title>
        <authorList>
            <person name="Nishiyama T."/>
            <person name="Sakayama H."/>
            <person name="Vries J.D."/>
            <person name="Buschmann H."/>
            <person name="Saint-Marcoux D."/>
            <person name="Ullrich K.K."/>
            <person name="Haas F.B."/>
            <person name="Vanderstraeten L."/>
            <person name="Becker D."/>
            <person name="Lang D."/>
            <person name="Vosolsobe S."/>
            <person name="Rombauts S."/>
            <person name="Wilhelmsson P.K.I."/>
            <person name="Janitza P."/>
            <person name="Kern R."/>
            <person name="Heyl A."/>
            <person name="Rumpler F."/>
            <person name="Villalobos L.I.A.C."/>
            <person name="Clay J.M."/>
            <person name="Skokan R."/>
            <person name="Toyoda A."/>
            <person name="Suzuki Y."/>
            <person name="Kagoshima H."/>
            <person name="Schijlen E."/>
            <person name="Tajeshwar N."/>
            <person name="Catarino B."/>
            <person name="Hetherington A.J."/>
            <person name="Saltykova A."/>
            <person name="Bonnot C."/>
            <person name="Breuninger H."/>
            <person name="Symeonidi A."/>
            <person name="Radhakrishnan G.V."/>
            <person name="Van Nieuwerburgh F."/>
            <person name="Deforce D."/>
            <person name="Chang C."/>
            <person name="Karol K.G."/>
            <person name="Hedrich R."/>
            <person name="Ulvskov P."/>
            <person name="Glockner G."/>
            <person name="Delwiche C.F."/>
            <person name="Petrasek J."/>
            <person name="Van de Peer Y."/>
            <person name="Friml J."/>
            <person name="Beilby M."/>
            <person name="Dolan L."/>
            <person name="Kohara Y."/>
            <person name="Sugano S."/>
            <person name="Fujiyama A."/>
            <person name="Delaux P.-M."/>
            <person name="Quint M."/>
            <person name="TheiBen G."/>
            <person name="Hagemann M."/>
            <person name="Harholt J."/>
            <person name="Dunand C."/>
            <person name="Zachgo S."/>
            <person name="Langdale J."/>
            <person name="Maumus F."/>
            <person name="Straeten D.V.D."/>
            <person name="Gould S.B."/>
            <person name="Rensing S.A."/>
        </authorList>
    </citation>
    <scope>NUCLEOTIDE SEQUENCE [LARGE SCALE GENOMIC DNA]</scope>
    <source>
        <strain evidence="7 8">S276</strain>
    </source>
</reference>
<keyword evidence="8" id="KW-1185">Reference proteome</keyword>
<dbReference type="STRING" id="69332.A0A388M283"/>
<dbReference type="GO" id="GO:0060285">
    <property type="term" value="P:cilium-dependent cell motility"/>
    <property type="evidence" value="ECO:0007669"/>
    <property type="project" value="TreeGrafter"/>
</dbReference>
<dbReference type="PANTHER" id="PTHR21625">
    <property type="entry name" value="NYD-SP28 PROTEIN"/>
    <property type="match status" value="1"/>
</dbReference>
<dbReference type="EMBL" id="BFEA01000683">
    <property type="protein sequence ID" value="GBG88589.1"/>
    <property type="molecule type" value="Genomic_DNA"/>
</dbReference>
<keyword evidence="5" id="KW-0175">Coiled coil</keyword>
<evidence type="ECO:0000256" key="1">
    <source>
        <dbReference type="ARBA" id="ARBA00004611"/>
    </source>
</evidence>
<feature type="coiled-coil region" evidence="5">
    <location>
        <begin position="174"/>
        <end position="208"/>
    </location>
</feature>
<dbReference type="Proteomes" id="UP000265515">
    <property type="component" value="Unassembled WGS sequence"/>
</dbReference>
<feature type="region of interest" description="Disordered" evidence="6">
    <location>
        <begin position="288"/>
        <end position="318"/>
    </location>
</feature>
<keyword evidence="4" id="KW-0966">Cell projection</keyword>
<keyword evidence="3" id="KW-0969">Cilium</keyword>
<comment type="subcellular location">
    <subcellularLocation>
        <location evidence="1">Cytoplasm</location>
        <location evidence="1">Cytoskeleton</location>
        <location evidence="1">Flagellum axoneme</location>
    </subcellularLocation>
</comment>
<evidence type="ECO:0000256" key="2">
    <source>
        <dbReference type="ARBA" id="ARBA00022846"/>
    </source>
</evidence>
<dbReference type="GO" id="GO:0003352">
    <property type="term" value="P:regulation of cilium movement"/>
    <property type="evidence" value="ECO:0007669"/>
    <property type="project" value="TreeGrafter"/>
</dbReference>
<keyword evidence="2" id="KW-0282">Flagellum</keyword>
<dbReference type="AlphaFoldDB" id="A0A388M283"/>
<protein>
    <recommendedName>
        <fullName evidence="9">Dynein regulatory complex protein 1/2 N-terminal domain-containing protein</fullName>
    </recommendedName>
</protein>
<evidence type="ECO:0000256" key="5">
    <source>
        <dbReference type="SAM" id="Coils"/>
    </source>
</evidence>
<dbReference type="GO" id="GO:0005858">
    <property type="term" value="C:axonemal dynein complex"/>
    <property type="evidence" value="ECO:0007669"/>
    <property type="project" value="InterPro"/>
</dbReference>
<dbReference type="PANTHER" id="PTHR21625:SF0">
    <property type="entry name" value="DYNEIN REGULATORY COMPLEX SUBUNIT 2"/>
    <property type="match status" value="1"/>
</dbReference>
<evidence type="ECO:0000256" key="4">
    <source>
        <dbReference type="ARBA" id="ARBA00023273"/>
    </source>
</evidence>
<name>A0A388M283_CHABU</name>
<proteinExistence type="predicted"/>
<evidence type="ECO:0000313" key="8">
    <source>
        <dbReference type="Proteomes" id="UP000265515"/>
    </source>
</evidence>
<gene>
    <name evidence="7" type="ORF">CBR_g48119</name>
</gene>
<accession>A0A388M283</accession>
<dbReference type="OrthoDB" id="7760980at2759"/>
<feature type="coiled-coil region" evidence="5">
    <location>
        <begin position="66"/>
        <end position="130"/>
    </location>
</feature>
<evidence type="ECO:0000313" key="7">
    <source>
        <dbReference type="EMBL" id="GBG88589.1"/>
    </source>
</evidence>
<dbReference type="InterPro" id="IPR039750">
    <property type="entry name" value="DRC1/DRC2"/>
</dbReference>
<organism evidence="7 8">
    <name type="scientific">Chara braunii</name>
    <name type="common">Braun's stonewort</name>
    <dbReference type="NCBI Taxonomy" id="69332"/>
    <lineage>
        <taxon>Eukaryota</taxon>
        <taxon>Viridiplantae</taxon>
        <taxon>Streptophyta</taxon>
        <taxon>Charophyceae</taxon>
        <taxon>Charales</taxon>
        <taxon>Characeae</taxon>
        <taxon>Chara</taxon>
    </lineage>
</organism>
<dbReference type="OMA" id="WNASHAR"/>
<feature type="compositionally biased region" description="Basic and acidic residues" evidence="6">
    <location>
        <begin position="288"/>
        <end position="297"/>
    </location>
</feature>
<evidence type="ECO:0000256" key="6">
    <source>
        <dbReference type="SAM" id="MobiDB-lite"/>
    </source>
</evidence>
<evidence type="ECO:0008006" key="9">
    <source>
        <dbReference type="Google" id="ProtNLM"/>
    </source>
</evidence>
<comment type="caution">
    <text evidence="7">The sequence shown here is derived from an EMBL/GenBank/DDBJ whole genome shotgun (WGS) entry which is preliminary data.</text>
</comment>